<proteinExistence type="predicted"/>
<protein>
    <submittedName>
        <fullName evidence="1">Uncharacterized protein</fullName>
    </submittedName>
</protein>
<dbReference type="AlphaFoldDB" id="A0A0G4NBB6"/>
<feature type="non-terminal residue" evidence="1">
    <location>
        <position position="71"/>
    </location>
</feature>
<sequence length="71" mass="7670">MISADTPRVLEQIESSFELNPKDAVLVSAKTGEVGIQYPSAVPQSVLRAGQVGYIHFNPGMKRIQDAKLGD</sequence>
<dbReference type="EMBL" id="CVQI01033707">
    <property type="protein sequence ID" value="CRK43886.1"/>
    <property type="molecule type" value="Genomic_DNA"/>
</dbReference>
<accession>A0A0G4NBB6</accession>
<evidence type="ECO:0000313" key="1">
    <source>
        <dbReference type="EMBL" id="CRK43886.1"/>
    </source>
</evidence>
<gene>
    <name evidence="1" type="ORF">BN1723_019342</name>
</gene>
<dbReference type="Proteomes" id="UP000045706">
    <property type="component" value="Unassembled WGS sequence"/>
</dbReference>
<dbReference type="Gene3D" id="2.40.30.10">
    <property type="entry name" value="Translation factors"/>
    <property type="match status" value="1"/>
</dbReference>
<reference evidence="2" key="1">
    <citation type="submission" date="2015-05" db="EMBL/GenBank/DDBJ databases">
        <authorList>
            <person name="Fogelqvist Johan"/>
        </authorList>
    </citation>
    <scope>NUCLEOTIDE SEQUENCE [LARGE SCALE GENOMIC DNA]</scope>
</reference>
<organism evidence="1 2">
    <name type="scientific">Verticillium longisporum</name>
    <name type="common">Verticillium dahliae var. longisporum</name>
    <dbReference type="NCBI Taxonomy" id="100787"/>
    <lineage>
        <taxon>Eukaryota</taxon>
        <taxon>Fungi</taxon>
        <taxon>Dikarya</taxon>
        <taxon>Ascomycota</taxon>
        <taxon>Pezizomycotina</taxon>
        <taxon>Sordariomycetes</taxon>
        <taxon>Hypocreomycetidae</taxon>
        <taxon>Glomerellales</taxon>
        <taxon>Plectosphaerellaceae</taxon>
        <taxon>Verticillium</taxon>
    </lineage>
</organism>
<name>A0A0G4NBB6_VERLO</name>
<evidence type="ECO:0000313" key="2">
    <source>
        <dbReference type="Proteomes" id="UP000045706"/>
    </source>
</evidence>